<keyword evidence="3" id="KW-1185">Reference proteome</keyword>
<dbReference type="RefSeq" id="XP_042935772.1">
    <property type="nucleotide sequence ID" value="XM_043079838.1"/>
</dbReference>
<reference evidence="1 3" key="1">
    <citation type="journal article" date="2007" name="Science">
        <title>Draft genome of the filarial nematode parasite Brugia malayi.</title>
        <authorList>
            <person name="Ghedin E."/>
            <person name="Wang S."/>
            <person name="Spiro D."/>
            <person name="Caler E."/>
            <person name="Zhao Q."/>
            <person name="Crabtree J."/>
            <person name="Allen J.E."/>
            <person name="Delcher A.L."/>
            <person name="Guiliano D.B."/>
            <person name="Miranda-Saavedra D."/>
            <person name="Angiuoli S.V."/>
            <person name="Creasy T."/>
            <person name="Amedeo P."/>
            <person name="Haas B."/>
            <person name="El-Sayed N.M."/>
            <person name="Wortman J.R."/>
            <person name="Feldblyum T."/>
            <person name="Tallon L."/>
            <person name="Schatz M."/>
            <person name="Shumway M."/>
            <person name="Koo H."/>
            <person name="Salzberg S.L."/>
            <person name="Schobel S."/>
            <person name="Pertea M."/>
            <person name="Pop M."/>
            <person name="White O."/>
            <person name="Barton G.J."/>
            <person name="Carlow C.K."/>
            <person name="Crawford M.J."/>
            <person name="Daub J."/>
            <person name="Dimmic M.W."/>
            <person name="Estes C.F."/>
            <person name="Foster J.M."/>
            <person name="Ganatra M."/>
            <person name="Gregory W.F."/>
            <person name="Johnson N.M."/>
            <person name="Jin J."/>
            <person name="Komuniecki R."/>
            <person name="Korf I."/>
            <person name="Kumar S."/>
            <person name="Laney S."/>
            <person name="Li B.W."/>
            <person name="Li W."/>
            <person name="Lindblom T.H."/>
            <person name="Lustigman S."/>
            <person name="Ma D."/>
            <person name="Maina C.V."/>
            <person name="Martin D.M."/>
            <person name="McCarter J.P."/>
            <person name="McReynolds L."/>
            <person name="Mitreva M."/>
            <person name="Nutman T.B."/>
            <person name="Parkinson J."/>
            <person name="Peregrin-Alvarez J.M."/>
            <person name="Poole C."/>
            <person name="Ren Q."/>
            <person name="Saunders L."/>
            <person name="Sluder A.E."/>
            <person name="Smith K."/>
            <person name="Stanke M."/>
            <person name="Unnasch T.R."/>
            <person name="Ware J."/>
            <person name="Wei A.D."/>
            <person name="Weil G."/>
            <person name="Williams D.J."/>
            <person name="Zhang Y."/>
            <person name="Williams S.A."/>
            <person name="Fraser-Liggett C."/>
            <person name="Slatko B."/>
            <person name="Blaxter M.L."/>
            <person name="Scott A.L."/>
        </authorList>
    </citation>
    <scope>NUCLEOTIDE SEQUENCE</scope>
    <source>
        <strain evidence="1 3">FR3</strain>
    </source>
</reference>
<organism evidence="1">
    <name type="scientific">Brugia malayi</name>
    <name type="common">Filarial nematode worm</name>
    <dbReference type="NCBI Taxonomy" id="6279"/>
    <lineage>
        <taxon>Eukaryota</taxon>
        <taxon>Metazoa</taxon>
        <taxon>Ecdysozoa</taxon>
        <taxon>Nematoda</taxon>
        <taxon>Chromadorea</taxon>
        <taxon>Rhabditida</taxon>
        <taxon>Spirurina</taxon>
        <taxon>Spiruromorpha</taxon>
        <taxon>Filarioidea</taxon>
        <taxon>Onchocercidae</taxon>
        <taxon>Brugia</taxon>
    </lineage>
</organism>
<dbReference type="AlphaFoldDB" id="A0A0J9XNV9"/>
<evidence type="ECO:0000313" key="1">
    <source>
        <dbReference type="EMBL" id="CDP92443.1"/>
    </source>
</evidence>
<evidence type="ECO:0000313" key="2">
    <source>
        <dbReference type="EMBL" id="VIO95554.1"/>
    </source>
</evidence>
<dbReference type="GeneID" id="66059623"/>
<dbReference type="OrthoDB" id="10468296at2759"/>
<dbReference type="WBParaSite" id="Bm281.1">
    <property type="protein sequence ID" value="Bm281.1"/>
    <property type="gene ID" value="WBGene00220542"/>
</dbReference>
<dbReference type="KEGG" id="bmy:BM_BM281"/>
<name>A0A0J9XNV9_BRUMA</name>
<protein>
    <submittedName>
        <fullName evidence="1 4">Bm281</fullName>
    </submittedName>
</protein>
<dbReference type="EMBL" id="CAAKNF010000194">
    <property type="protein sequence ID" value="VIO95554.1"/>
    <property type="molecule type" value="Genomic_DNA"/>
</dbReference>
<dbReference type="Proteomes" id="UP000006672">
    <property type="component" value="Unassembled WGS sequence"/>
</dbReference>
<dbReference type="CTD" id="66059623"/>
<accession>A0A4E9FGS9</accession>
<dbReference type="WormBase" id="Bm281">
    <property type="protein sequence ID" value="BM26359"/>
    <property type="gene ID" value="WBGene00220542"/>
</dbReference>
<reference evidence="1" key="2">
    <citation type="submission" date="2012-12" db="EMBL/GenBank/DDBJ databases">
        <authorList>
            <person name="Gao Y.W."/>
            <person name="Fan S.T."/>
            <person name="Sun H.T."/>
            <person name="Wang Z."/>
            <person name="Gao X.L."/>
            <person name="Li Y.G."/>
            <person name="Wang T.C."/>
            <person name="Zhang K."/>
            <person name="Xu W.W."/>
            <person name="Yu Z.J."/>
            <person name="Xia X.Z."/>
        </authorList>
    </citation>
    <scope>NUCLEOTIDE SEQUENCE</scope>
    <source>
        <strain evidence="1">FR3</strain>
    </source>
</reference>
<proteinExistence type="predicted"/>
<sequence length="37" mass="4465">MDDMQKEIWHEMVSTMNHALSNDCMKEMQARNVLKIR</sequence>
<evidence type="ECO:0000313" key="5">
    <source>
        <dbReference type="WormBase" id="Bm281"/>
    </source>
</evidence>
<reference evidence="4" key="4">
    <citation type="submission" date="2019-12" db="UniProtKB">
        <authorList>
            <consortium name="WormBaseParasite"/>
        </authorList>
    </citation>
    <scope>IDENTIFICATION</scope>
</reference>
<evidence type="ECO:0000313" key="3">
    <source>
        <dbReference type="Proteomes" id="UP000006672"/>
    </source>
</evidence>
<accession>A0A0J9XNV9</accession>
<evidence type="ECO:0000313" key="4">
    <source>
        <dbReference type="WBParaSite" id="Bm281.1"/>
    </source>
</evidence>
<reference evidence="2" key="3">
    <citation type="submission" date="2019-04" db="EMBL/GenBank/DDBJ databases">
        <authorList>
            <person name="Howe K."/>
            <person name="Paulini M."/>
            <person name="Williams G."/>
        </authorList>
    </citation>
    <scope>NUCLEOTIDE SEQUENCE [LARGE SCALE GENOMIC DNA]</scope>
    <source>
        <strain evidence="2">FR3</strain>
    </source>
</reference>
<dbReference type="EMBL" id="LN856811">
    <property type="protein sequence ID" value="CDP92443.1"/>
    <property type="molecule type" value="Genomic_DNA"/>
</dbReference>
<gene>
    <name evidence="1 4 5" type="ORF">Bm281</name>
    <name evidence="2" type="ORF">BM_BM281</name>
    <name evidence="1" type="ORF">BM_Bm281</name>
</gene>